<evidence type="ECO:0000313" key="2">
    <source>
        <dbReference type="EMBL" id="KAG2208729.1"/>
    </source>
</evidence>
<protein>
    <submittedName>
        <fullName evidence="2">Uncharacterized protein</fullName>
    </submittedName>
</protein>
<organism evidence="2 3">
    <name type="scientific">Mucor saturninus</name>
    <dbReference type="NCBI Taxonomy" id="64648"/>
    <lineage>
        <taxon>Eukaryota</taxon>
        <taxon>Fungi</taxon>
        <taxon>Fungi incertae sedis</taxon>
        <taxon>Mucoromycota</taxon>
        <taxon>Mucoromycotina</taxon>
        <taxon>Mucoromycetes</taxon>
        <taxon>Mucorales</taxon>
        <taxon>Mucorineae</taxon>
        <taxon>Mucoraceae</taxon>
        <taxon>Mucor</taxon>
    </lineage>
</organism>
<proteinExistence type="predicted"/>
<keyword evidence="3" id="KW-1185">Reference proteome</keyword>
<dbReference type="EMBL" id="JAEPRD010000018">
    <property type="protein sequence ID" value="KAG2208729.1"/>
    <property type="molecule type" value="Genomic_DNA"/>
</dbReference>
<feature type="region of interest" description="Disordered" evidence="1">
    <location>
        <begin position="496"/>
        <end position="524"/>
    </location>
</feature>
<dbReference type="OrthoDB" id="2254984at2759"/>
<evidence type="ECO:0000313" key="3">
    <source>
        <dbReference type="Proteomes" id="UP000603453"/>
    </source>
</evidence>
<sequence length="1151" mass="133079">MLFSTRSKPIQIYPNGNQDNTLRCFYILEHKDSYLGKCTYYALKAVGKPLSIEKNQADHSKDHFMAIKRQESEKKPRKEAHKLGKTLDDLILKLLAEETNKMYSKKWEKFSNKNGKHKSIEDFRSSLSSKQLPTGVIPIVKAKIEVMLRRNEIESMSAEDIPSSGMWLHRKVTSLKTQEKLSVERLINNYMEVLKDNYKEPAVEHEPEPINDEHESKPDGLTDFTKPEELIRTVGKTLKGVINKNFDYKILKDRLEQLQNSCHASIYGLSKALNALIHLIITGGLDSDINTHDVFRFKDVDFGNDGIGETEKDLVYLSEQSLKSLCDEKTFSYNGFWNIMSHCIGEKFPNKNTDILKAIIQQLNSNDAYHFTTTPALASACKQYFVNFENMWSHDQYRQDLRVCITLLLRINLARSRFFNKKKYEAKKIDDSKKSQVVSKKFKAKKSVTQKMEALFKLLIKFQGSKYRKMHCIAKILKNLFSSTDCTIPPCYDDRKSNDESPGVADAENKDEHEEDLQSSDDEDDDFVVSEDTIVLDNATINRDLTARETNALIAVVMMLCSSETIEGDVSPEYIKRQLYKDKQETIPQEALVLCSKVVNNLRRISLKKDAEASFINCYKMRYLRNVLVNFAGAKTKFKKRRYYPVIEEKRVSSVFVNYATLYTLFCKDYNIFNSEGDMYTSVHDIKETQDKQFVFKNFFDWCTVDRIMKEQKMTFGFSFYYSNQYDLQFVGSKKSINKDLQKTPIINQEQPCLVIDNGQIEKEIKQLNDAIKIQKKEYAALGKSIRVEEWNRMNLGRSFRAKEKSNHPWDTKLYKQLKEKRSDCDNIYSQLRKLNSSLKDLRYRMFALNKARHRQSLPISTNSLQIPDKIKADLKNNRLLIQGVDPGIVTTAAISCVKSSTLFESLNRFQMLENHEPCTVPISNQKGYEYDYTANKINQAVLSNTHRLQREKKKKYDIEKNRLTRKIRLNTYHKKHYSATRRDIFSYHGWKRGSILSFVGNWSGKGAYIRGHTRRSMKPILNRFNSVADDHIAVVDEFKSTITCSSCFEVTTKQVVRVGEKRVKRIKGAVTCTNHNCPRRLSPTRRTTVNRDMNGAINIALIGFSCVVSNNSLTLPPFRRGTYNANKFNLSHHYQCASLATLESPVVPET</sequence>
<accession>A0A8H7RD24</accession>
<evidence type="ECO:0000256" key="1">
    <source>
        <dbReference type="SAM" id="MobiDB-lite"/>
    </source>
</evidence>
<reference evidence="2" key="1">
    <citation type="submission" date="2020-12" db="EMBL/GenBank/DDBJ databases">
        <title>Metabolic potential, ecology and presence of endohyphal bacteria is reflected in genomic diversity of Mucoromycotina.</title>
        <authorList>
            <person name="Muszewska A."/>
            <person name="Okrasinska A."/>
            <person name="Steczkiewicz K."/>
            <person name="Drgas O."/>
            <person name="Orlowska M."/>
            <person name="Perlinska-Lenart U."/>
            <person name="Aleksandrzak-Piekarczyk T."/>
            <person name="Szatraj K."/>
            <person name="Zielenkiewicz U."/>
            <person name="Pilsyk S."/>
            <person name="Malc E."/>
            <person name="Mieczkowski P."/>
            <person name="Kruszewska J.S."/>
            <person name="Biernat P."/>
            <person name="Pawlowska J."/>
        </authorList>
    </citation>
    <scope>NUCLEOTIDE SEQUENCE</scope>
    <source>
        <strain evidence="2">WA0000017839</strain>
    </source>
</reference>
<feature type="region of interest" description="Disordered" evidence="1">
    <location>
        <begin position="201"/>
        <end position="223"/>
    </location>
</feature>
<name>A0A8H7RD24_9FUNG</name>
<dbReference type="Proteomes" id="UP000603453">
    <property type="component" value="Unassembled WGS sequence"/>
</dbReference>
<comment type="caution">
    <text evidence="2">The sequence shown here is derived from an EMBL/GenBank/DDBJ whole genome shotgun (WGS) entry which is preliminary data.</text>
</comment>
<feature type="compositionally biased region" description="Acidic residues" evidence="1">
    <location>
        <begin position="513"/>
        <end position="524"/>
    </location>
</feature>
<gene>
    <name evidence="2" type="ORF">INT47_007828</name>
</gene>
<dbReference type="AlphaFoldDB" id="A0A8H7RD24"/>